<dbReference type="InterPro" id="IPR029759">
    <property type="entry name" value="GPX_AS"/>
</dbReference>
<keyword evidence="2 6" id="KW-0575">Peroxidase</keyword>
<reference evidence="9" key="1">
    <citation type="journal article" date="2023" name="Insect Mol. Biol.">
        <title>Genome sequencing provides insights into the evolution of gene families encoding plant cell wall-degrading enzymes in longhorned beetles.</title>
        <authorList>
            <person name="Shin N.R."/>
            <person name="Okamura Y."/>
            <person name="Kirsch R."/>
            <person name="Pauchet Y."/>
        </authorList>
    </citation>
    <scope>NUCLEOTIDE SEQUENCE</scope>
    <source>
        <strain evidence="9">AMC_N1</strain>
    </source>
</reference>
<dbReference type="GO" id="GO:0004601">
    <property type="term" value="F:peroxidase activity"/>
    <property type="evidence" value="ECO:0007669"/>
    <property type="project" value="UniProtKB-KW"/>
</dbReference>
<keyword evidence="10" id="KW-1185">Reference proteome</keyword>
<organism evidence="9 10">
    <name type="scientific">Aromia moschata</name>
    <dbReference type="NCBI Taxonomy" id="1265417"/>
    <lineage>
        <taxon>Eukaryota</taxon>
        <taxon>Metazoa</taxon>
        <taxon>Ecdysozoa</taxon>
        <taxon>Arthropoda</taxon>
        <taxon>Hexapoda</taxon>
        <taxon>Insecta</taxon>
        <taxon>Pterygota</taxon>
        <taxon>Neoptera</taxon>
        <taxon>Endopterygota</taxon>
        <taxon>Coleoptera</taxon>
        <taxon>Polyphaga</taxon>
        <taxon>Cucujiformia</taxon>
        <taxon>Chrysomeloidea</taxon>
        <taxon>Cerambycidae</taxon>
        <taxon>Cerambycinae</taxon>
        <taxon>Callichromatini</taxon>
        <taxon>Aromia</taxon>
    </lineage>
</organism>
<dbReference type="PANTHER" id="PTHR11592">
    <property type="entry name" value="GLUTATHIONE PEROXIDASE"/>
    <property type="match status" value="1"/>
</dbReference>
<evidence type="ECO:0000256" key="7">
    <source>
        <dbReference type="SAM" id="MobiDB-lite"/>
    </source>
</evidence>
<comment type="caution">
    <text evidence="9">The sequence shown here is derived from an EMBL/GenBank/DDBJ whole genome shotgun (WGS) entry which is preliminary data.</text>
</comment>
<dbReference type="GO" id="GO:0006979">
    <property type="term" value="P:response to oxidative stress"/>
    <property type="evidence" value="ECO:0007669"/>
    <property type="project" value="InterPro"/>
</dbReference>
<dbReference type="Gene3D" id="3.40.30.10">
    <property type="entry name" value="Glutaredoxin"/>
    <property type="match status" value="1"/>
</dbReference>
<evidence type="ECO:0000313" key="9">
    <source>
        <dbReference type="EMBL" id="KAJ8959315.1"/>
    </source>
</evidence>
<gene>
    <name evidence="9" type="ORF">NQ318_022001</name>
</gene>
<dbReference type="InterPro" id="IPR036249">
    <property type="entry name" value="Thioredoxin-like_sf"/>
</dbReference>
<dbReference type="InterPro" id="IPR013766">
    <property type="entry name" value="Thioredoxin_domain"/>
</dbReference>
<dbReference type="InterPro" id="IPR000889">
    <property type="entry name" value="Glutathione_peroxidase"/>
</dbReference>
<evidence type="ECO:0000259" key="8">
    <source>
        <dbReference type="PROSITE" id="PS51352"/>
    </source>
</evidence>
<dbReference type="PIRSF" id="PIRSF000303">
    <property type="entry name" value="Glutathion_perox"/>
    <property type="match status" value="1"/>
</dbReference>
<dbReference type="EMBL" id="JAPWTK010000013">
    <property type="protein sequence ID" value="KAJ8959315.1"/>
    <property type="molecule type" value="Genomic_DNA"/>
</dbReference>
<comment type="similarity">
    <text evidence="1 6">Belongs to the glutathione peroxidase family.</text>
</comment>
<sequence>MPPRRSSRNKKVAETTELNLEKEAELEEPAKKKSRPSKKQKEQETETTGDQSEEWQNVSSIHEFKVKDINGQEISLENYKDHVCIIVNVASRCGHTKSNYEQFVELYDKYAEEKGLRILAFPCNQFGGQEPGDSKKICEFIKKRNVKFDIFEKTDVNGKNAHPLWKFMKQKIAGPKGNNIDWNFTKFIIDKEGHVVERHKSSVKPLQLVESLEKLW</sequence>
<evidence type="ECO:0000256" key="4">
    <source>
        <dbReference type="ARBA" id="ARBA00023002"/>
    </source>
</evidence>
<feature type="domain" description="Thioredoxin" evidence="8">
    <location>
        <begin position="55"/>
        <end position="216"/>
    </location>
</feature>
<dbReference type="InterPro" id="IPR029760">
    <property type="entry name" value="GPX_CS"/>
</dbReference>
<keyword evidence="4 6" id="KW-0560">Oxidoreductase</keyword>
<evidence type="ECO:0000256" key="3">
    <source>
        <dbReference type="ARBA" id="ARBA00022933"/>
    </source>
</evidence>
<accession>A0AAV8Z524</accession>
<dbReference type="Pfam" id="PF00255">
    <property type="entry name" value="GSHPx"/>
    <property type="match status" value="1"/>
</dbReference>
<dbReference type="CDD" id="cd00340">
    <property type="entry name" value="GSH_Peroxidase"/>
    <property type="match status" value="1"/>
</dbReference>
<feature type="compositionally biased region" description="Basic and acidic residues" evidence="7">
    <location>
        <begin position="11"/>
        <end position="31"/>
    </location>
</feature>
<dbReference type="Proteomes" id="UP001162162">
    <property type="component" value="Unassembled WGS sequence"/>
</dbReference>
<evidence type="ECO:0000256" key="2">
    <source>
        <dbReference type="ARBA" id="ARBA00022559"/>
    </source>
</evidence>
<protein>
    <recommendedName>
        <fullName evidence="6">Glutathione peroxidase</fullName>
    </recommendedName>
</protein>
<dbReference type="PROSITE" id="PS00763">
    <property type="entry name" value="GLUTATHIONE_PEROXID_2"/>
    <property type="match status" value="1"/>
</dbReference>
<dbReference type="AlphaFoldDB" id="A0AAV8Z524"/>
<evidence type="ECO:0000313" key="10">
    <source>
        <dbReference type="Proteomes" id="UP001162162"/>
    </source>
</evidence>
<evidence type="ECO:0000256" key="1">
    <source>
        <dbReference type="ARBA" id="ARBA00006926"/>
    </source>
</evidence>
<evidence type="ECO:0000256" key="5">
    <source>
        <dbReference type="PIRSR" id="PIRSR000303-1"/>
    </source>
</evidence>
<dbReference type="FunFam" id="3.40.30.10:FF:000025">
    <property type="entry name" value="Glutathione peroxidase"/>
    <property type="match status" value="1"/>
</dbReference>
<dbReference type="PROSITE" id="PS51352">
    <property type="entry name" value="THIOREDOXIN_2"/>
    <property type="match status" value="1"/>
</dbReference>
<name>A0AAV8Z524_9CUCU</name>
<feature type="compositionally biased region" description="Basic residues" evidence="7">
    <location>
        <begin position="1"/>
        <end position="10"/>
    </location>
</feature>
<feature type="active site" evidence="5">
    <location>
        <position position="93"/>
    </location>
</feature>
<dbReference type="SUPFAM" id="SSF52833">
    <property type="entry name" value="Thioredoxin-like"/>
    <property type="match status" value="1"/>
</dbReference>
<dbReference type="PANTHER" id="PTHR11592:SF134">
    <property type="entry name" value="PHOSPHOLIPID HYDROPEROXIDE GLUTATHIONE PEROXIDASE"/>
    <property type="match status" value="1"/>
</dbReference>
<dbReference type="PROSITE" id="PS00460">
    <property type="entry name" value="GLUTATHIONE_PEROXID_1"/>
    <property type="match status" value="1"/>
</dbReference>
<evidence type="ECO:0000256" key="6">
    <source>
        <dbReference type="RuleBase" id="RU000499"/>
    </source>
</evidence>
<dbReference type="PRINTS" id="PR01011">
    <property type="entry name" value="GLUTPROXDASE"/>
</dbReference>
<keyword evidence="3" id="KW-0712">Selenocysteine</keyword>
<proteinExistence type="inferred from homology"/>
<dbReference type="PROSITE" id="PS51355">
    <property type="entry name" value="GLUTATHIONE_PEROXID_3"/>
    <property type="match status" value="1"/>
</dbReference>
<feature type="region of interest" description="Disordered" evidence="7">
    <location>
        <begin position="1"/>
        <end position="56"/>
    </location>
</feature>